<dbReference type="InterPro" id="IPR050194">
    <property type="entry name" value="Glycosyltransferase_grp1"/>
</dbReference>
<proteinExistence type="predicted"/>
<dbReference type="SUPFAM" id="SSF53756">
    <property type="entry name" value="UDP-Glycosyltransferase/glycogen phosphorylase"/>
    <property type="match status" value="1"/>
</dbReference>
<feature type="domain" description="Glycosyltransferase subfamily 4-like N-terminal" evidence="2">
    <location>
        <begin position="11"/>
        <end position="185"/>
    </location>
</feature>
<dbReference type="InterPro" id="IPR028098">
    <property type="entry name" value="Glyco_trans_4-like_N"/>
</dbReference>
<reference evidence="3 4" key="1">
    <citation type="submission" date="2021-02" db="EMBL/GenBank/DDBJ databases">
        <authorList>
            <person name="Han P."/>
        </authorList>
    </citation>
    <scope>NUCLEOTIDE SEQUENCE [LARGE SCALE GENOMIC DNA]</scope>
    <source>
        <strain evidence="3">Candidatus Nitrospira sp. ZN2</strain>
    </source>
</reference>
<organism evidence="3 4">
    <name type="scientific">Nitrospira defluvii</name>
    <dbReference type="NCBI Taxonomy" id="330214"/>
    <lineage>
        <taxon>Bacteria</taxon>
        <taxon>Pseudomonadati</taxon>
        <taxon>Nitrospirota</taxon>
        <taxon>Nitrospiria</taxon>
        <taxon>Nitrospirales</taxon>
        <taxon>Nitrospiraceae</taxon>
        <taxon>Nitrospira</taxon>
    </lineage>
</organism>
<sequence>MFDNEFPPLGGGTGVVNFHLLEEMSRRSDVIVDLVTSSRSRTRYETERFADRITIYKVPVDNQNIHHATNRELLRYSWRGLWQARRLLSQHRYDVSVAFAGVPAGAISLVLRLTHGLPYVLSLQGPDVPWFEARYHSLYPVLTPLIKWIWRRAGTVTAISAEQVALAHRTMPELALVTIPNGVDTRSFVPAGKVPARPFTIICVARLIERKGQHHLLQAFAQLRASCAEPMALLFVGTGDAEPQLRELAESLKVTDAVTFKGFVPREEMPRMYQGADLFVLPSQHEGMSIALLEAMASGLPVVVTDTGGTAELVTQGENGEIVPWADVPALTASLQRLLNDDDRRKQMGQEGRNRAQQFGWAALATRYLDLCEGLMASSVERLGRHTAVGSVRRLTKEPRV</sequence>
<evidence type="ECO:0000259" key="2">
    <source>
        <dbReference type="Pfam" id="PF13439"/>
    </source>
</evidence>
<dbReference type="Proteomes" id="UP000675880">
    <property type="component" value="Unassembled WGS sequence"/>
</dbReference>
<keyword evidence="4" id="KW-1185">Reference proteome</keyword>
<dbReference type="PANTHER" id="PTHR45947:SF3">
    <property type="entry name" value="SULFOQUINOVOSYL TRANSFERASE SQD2"/>
    <property type="match status" value="1"/>
</dbReference>
<gene>
    <name evidence="3" type="ORF">NSPZN2_10580</name>
</gene>
<dbReference type="Gene3D" id="3.40.50.2000">
    <property type="entry name" value="Glycogen Phosphorylase B"/>
    <property type="match status" value="2"/>
</dbReference>
<dbReference type="EMBL" id="CAJNBJ010000001">
    <property type="protein sequence ID" value="CAE6698310.1"/>
    <property type="molecule type" value="Genomic_DNA"/>
</dbReference>
<feature type="domain" description="Glycosyl transferase family 1" evidence="1">
    <location>
        <begin position="195"/>
        <end position="355"/>
    </location>
</feature>
<accession>A0ABM8QHX8</accession>
<dbReference type="CDD" id="cd03801">
    <property type="entry name" value="GT4_PimA-like"/>
    <property type="match status" value="1"/>
</dbReference>
<evidence type="ECO:0000313" key="4">
    <source>
        <dbReference type="Proteomes" id="UP000675880"/>
    </source>
</evidence>
<dbReference type="Pfam" id="PF13439">
    <property type="entry name" value="Glyco_transf_4"/>
    <property type="match status" value="1"/>
</dbReference>
<evidence type="ECO:0000259" key="1">
    <source>
        <dbReference type="Pfam" id="PF00534"/>
    </source>
</evidence>
<evidence type="ECO:0000313" key="3">
    <source>
        <dbReference type="EMBL" id="CAE6698310.1"/>
    </source>
</evidence>
<dbReference type="Pfam" id="PF00534">
    <property type="entry name" value="Glycos_transf_1"/>
    <property type="match status" value="1"/>
</dbReference>
<protein>
    <submittedName>
        <fullName evidence="3">Glycosyltransferase family 4 protein</fullName>
    </submittedName>
</protein>
<dbReference type="InterPro" id="IPR001296">
    <property type="entry name" value="Glyco_trans_1"/>
</dbReference>
<dbReference type="RefSeq" id="WP_213040447.1">
    <property type="nucleotide sequence ID" value="NZ_CAJNBJ010000001.1"/>
</dbReference>
<dbReference type="PANTHER" id="PTHR45947">
    <property type="entry name" value="SULFOQUINOVOSYL TRANSFERASE SQD2"/>
    <property type="match status" value="1"/>
</dbReference>
<comment type="caution">
    <text evidence="3">The sequence shown here is derived from an EMBL/GenBank/DDBJ whole genome shotgun (WGS) entry which is preliminary data.</text>
</comment>
<name>A0ABM8QHX8_9BACT</name>